<accession>A0A914MNP4</accession>
<name>A0A914MNP4_MELIC</name>
<reference evidence="2" key="1">
    <citation type="submission" date="2022-11" db="UniProtKB">
        <authorList>
            <consortium name="WormBaseParasite"/>
        </authorList>
    </citation>
    <scope>IDENTIFICATION</scope>
</reference>
<dbReference type="Proteomes" id="UP000887563">
    <property type="component" value="Unplaced"/>
</dbReference>
<dbReference type="AlphaFoldDB" id="A0A914MNP4"/>
<keyword evidence="1" id="KW-1185">Reference proteome</keyword>
<proteinExistence type="predicted"/>
<protein>
    <submittedName>
        <fullName evidence="2">Uncharacterized protein</fullName>
    </submittedName>
</protein>
<organism evidence="1 2">
    <name type="scientific">Meloidogyne incognita</name>
    <name type="common">Southern root-knot nematode worm</name>
    <name type="synonym">Oxyuris incognita</name>
    <dbReference type="NCBI Taxonomy" id="6306"/>
    <lineage>
        <taxon>Eukaryota</taxon>
        <taxon>Metazoa</taxon>
        <taxon>Ecdysozoa</taxon>
        <taxon>Nematoda</taxon>
        <taxon>Chromadorea</taxon>
        <taxon>Rhabditida</taxon>
        <taxon>Tylenchina</taxon>
        <taxon>Tylenchomorpha</taxon>
        <taxon>Tylenchoidea</taxon>
        <taxon>Meloidogynidae</taxon>
        <taxon>Meloidogyninae</taxon>
        <taxon>Meloidogyne</taxon>
        <taxon>Meloidogyne incognita group</taxon>
    </lineage>
</organism>
<evidence type="ECO:0000313" key="2">
    <source>
        <dbReference type="WBParaSite" id="Minc3s02111g28348"/>
    </source>
</evidence>
<evidence type="ECO:0000313" key="1">
    <source>
        <dbReference type="Proteomes" id="UP000887563"/>
    </source>
</evidence>
<sequence>MSSASSTPRSISPCFNVVERSTGRRFLAQRKPLDEELERDIQMHNVLRESPDLAQLHQVLVEDGEAVIVYGKELHMSGFIGKIIGKIDK</sequence>
<dbReference type="WBParaSite" id="Minc3s02111g28348">
    <property type="protein sequence ID" value="Minc3s02111g28348"/>
    <property type="gene ID" value="Minc3s02111g28348"/>
</dbReference>